<dbReference type="AlphaFoldDB" id="A0AB37XYT7"/>
<gene>
    <name evidence="1" type="ORF">EIH03_00010</name>
</gene>
<comment type="caution">
    <text evidence="1">The sequence shown here is derived from an EMBL/GenBank/DDBJ whole genome shotgun (WGS) entry which is preliminary data.</text>
</comment>
<protein>
    <submittedName>
        <fullName evidence="1">Ribonuclease H</fullName>
    </submittedName>
</protein>
<reference evidence="1 2" key="1">
    <citation type="submission" date="2018-11" db="EMBL/GenBank/DDBJ databases">
        <title>Genomic profiling of Staphylococcus species from a Poultry farm system in KwaZulu-Natal, South Africa.</title>
        <authorList>
            <person name="Amoako D.G."/>
            <person name="Somboro A.M."/>
            <person name="Abia A.L.K."/>
            <person name="Bester L.A."/>
            <person name="Essack S.Y."/>
        </authorList>
    </citation>
    <scope>NUCLEOTIDE SEQUENCE [LARGE SCALE GENOMIC DNA]</scope>
    <source>
        <strain evidence="1 2">SA12</strain>
    </source>
</reference>
<organism evidence="1 2">
    <name type="scientific">Staphylococcus aureus</name>
    <dbReference type="NCBI Taxonomy" id="1280"/>
    <lineage>
        <taxon>Bacteria</taxon>
        <taxon>Bacillati</taxon>
        <taxon>Bacillota</taxon>
        <taxon>Bacilli</taxon>
        <taxon>Bacillales</taxon>
        <taxon>Staphylococcaceae</taxon>
        <taxon>Staphylococcus</taxon>
    </lineage>
</organism>
<feature type="non-terminal residue" evidence="1">
    <location>
        <position position="1"/>
    </location>
</feature>
<dbReference type="Proteomes" id="UP000294017">
    <property type="component" value="Unassembled WGS sequence"/>
</dbReference>
<accession>A0AB37XYT7</accession>
<proteinExistence type="predicted"/>
<evidence type="ECO:0000313" key="1">
    <source>
        <dbReference type="EMBL" id="RZI08911.1"/>
    </source>
</evidence>
<evidence type="ECO:0000313" key="2">
    <source>
        <dbReference type="Proteomes" id="UP000294017"/>
    </source>
</evidence>
<name>A0AB37XYT7_STAAU</name>
<dbReference type="EMBL" id="RQTF01000001">
    <property type="protein sequence ID" value="RZI08911.1"/>
    <property type="molecule type" value="Genomic_DNA"/>
</dbReference>
<sequence>REQNKEANQHAQQALYKLIKKNK</sequence>